<dbReference type="PROSITE" id="PS01124">
    <property type="entry name" value="HTH_ARAC_FAMILY_2"/>
    <property type="match status" value="1"/>
</dbReference>
<evidence type="ECO:0000259" key="4">
    <source>
        <dbReference type="PROSITE" id="PS01124"/>
    </source>
</evidence>
<dbReference type="InterPro" id="IPR050204">
    <property type="entry name" value="AraC_XylS_family_regulators"/>
</dbReference>
<dbReference type="PANTHER" id="PTHR46796">
    <property type="entry name" value="HTH-TYPE TRANSCRIPTIONAL ACTIVATOR RHAS-RELATED"/>
    <property type="match status" value="1"/>
</dbReference>
<feature type="domain" description="HTH araC/xylS-type" evidence="4">
    <location>
        <begin position="200"/>
        <end position="298"/>
    </location>
</feature>
<dbReference type="InterPro" id="IPR032783">
    <property type="entry name" value="AraC_lig"/>
</dbReference>
<dbReference type="PANTHER" id="PTHR46796:SF7">
    <property type="entry name" value="ARAC FAMILY TRANSCRIPTIONAL REGULATOR"/>
    <property type="match status" value="1"/>
</dbReference>
<dbReference type="SMART" id="SM00342">
    <property type="entry name" value="HTH_ARAC"/>
    <property type="match status" value="1"/>
</dbReference>
<dbReference type="PROSITE" id="PS00041">
    <property type="entry name" value="HTH_ARAC_FAMILY_1"/>
    <property type="match status" value="1"/>
</dbReference>
<dbReference type="EMBL" id="DSKI01000419">
    <property type="protein sequence ID" value="HEB43652.1"/>
    <property type="molecule type" value="Genomic_DNA"/>
</dbReference>
<dbReference type="GO" id="GO:0003700">
    <property type="term" value="F:DNA-binding transcription factor activity"/>
    <property type="evidence" value="ECO:0007669"/>
    <property type="project" value="InterPro"/>
</dbReference>
<sequence length="304" mass="33007">MRDPLSDIIALLKPRAIFSKGISGAGRWAVRYASFGQPGFCAVTKGRCRLAVDGEAPVILEEGDFVLLPATPAFTMGSIEPAPPVSIDPKAMAAAPDAETRHGRQEGEPAMRQFGGYFSFEAPDASLFVSLLPRMIHVRGAERLTQLVRLVGDEAGRADVGRELILERYVEILLIEALRSAPADEAPPGLLRGLAEPRIALALKSMHAEVHRPWTVEALARNAAMSRSAFFDRFHQTVGMRPMEYLVTWRMALAKNLLQRQDLSLDAVAEKVGYSSASTFSTAFSRHVGMPPGRFARAGQIAAG</sequence>
<protein>
    <submittedName>
        <fullName evidence="5">AraC family transcriptional regulator</fullName>
    </submittedName>
</protein>
<dbReference type="Pfam" id="PF12833">
    <property type="entry name" value="HTH_18"/>
    <property type="match status" value="1"/>
</dbReference>
<gene>
    <name evidence="5" type="ORF">ENP70_08125</name>
</gene>
<dbReference type="SUPFAM" id="SSF46689">
    <property type="entry name" value="Homeodomain-like"/>
    <property type="match status" value="2"/>
</dbReference>
<dbReference type="GO" id="GO:0043565">
    <property type="term" value="F:sequence-specific DNA binding"/>
    <property type="evidence" value="ECO:0007669"/>
    <property type="project" value="InterPro"/>
</dbReference>
<evidence type="ECO:0000256" key="2">
    <source>
        <dbReference type="ARBA" id="ARBA00023125"/>
    </source>
</evidence>
<organism evidence="5">
    <name type="scientific">Agrobacterium albertimagni</name>
    <dbReference type="NCBI Taxonomy" id="147266"/>
    <lineage>
        <taxon>Bacteria</taxon>
        <taxon>Pseudomonadati</taxon>
        <taxon>Pseudomonadota</taxon>
        <taxon>Alphaproteobacteria</taxon>
        <taxon>Hyphomicrobiales</taxon>
        <taxon>Rhizobiaceae</taxon>
        <taxon>Rhizobium/Agrobacterium group</taxon>
        <taxon>Agrobacterium</taxon>
    </lineage>
</organism>
<evidence type="ECO:0000256" key="3">
    <source>
        <dbReference type="ARBA" id="ARBA00023163"/>
    </source>
</evidence>
<evidence type="ECO:0000256" key="1">
    <source>
        <dbReference type="ARBA" id="ARBA00023015"/>
    </source>
</evidence>
<evidence type="ECO:0000313" key="5">
    <source>
        <dbReference type="EMBL" id="HEB43652.1"/>
    </source>
</evidence>
<dbReference type="AlphaFoldDB" id="A0A7C1P852"/>
<dbReference type="Pfam" id="PF12852">
    <property type="entry name" value="Cupin_6"/>
    <property type="match status" value="1"/>
</dbReference>
<proteinExistence type="predicted"/>
<keyword evidence="3" id="KW-0804">Transcription</keyword>
<dbReference type="InterPro" id="IPR009057">
    <property type="entry name" value="Homeodomain-like_sf"/>
</dbReference>
<keyword evidence="2" id="KW-0238">DNA-binding</keyword>
<dbReference type="InterPro" id="IPR018060">
    <property type="entry name" value="HTH_AraC"/>
</dbReference>
<keyword evidence="1" id="KW-0805">Transcription regulation</keyword>
<dbReference type="Gene3D" id="1.10.10.60">
    <property type="entry name" value="Homeodomain-like"/>
    <property type="match status" value="2"/>
</dbReference>
<reference evidence="5" key="1">
    <citation type="journal article" date="2020" name="mSystems">
        <title>Genome- and Community-Level Interaction Insights into Carbon Utilization and Element Cycling Functions of Hydrothermarchaeota in Hydrothermal Sediment.</title>
        <authorList>
            <person name="Zhou Z."/>
            <person name="Liu Y."/>
            <person name="Xu W."/>
            <person name="Pan J."/>
            <person name="Luo Z.H."/>
            <person name="Li M."/>
        </authorList>
    </citation>
    <scope>NUCLEOTIDE SEQUENCE [LARGE SCALE GENOMIC DNA]</scope>
    <source>
        <strain evidence="5">SpSt-243</strain>
    </source>
</reference>
<comment type="caution">
    <text evidence="5">The sequence shown here is derived from an EMBL/GenBank/DDBJ whole genome shotgun (WGS) entry which is preliminary data.</text>
</comment>
<accession>A0A7C1P852</accession>
<dbReference type="InterPro" id="IPR018062">
    <property type="entry name" value="HTH_AraC-typ_CS"/>
</dbReference>
<name>A0A7C1P852_9HYPH</name>